<reference evidence="2" key="1">
    <citation type="submission" date="2021-02" db="EMBL/GenBank/DDBJ databases">
        <authorList>
            <person name="Dougan E. K."/>
            <person name="Rhodes N."/>
            <person name="Thang M."/>
            <person name="Chan C."/>
        </authorList>
    </citation>
    <scope>NUCLEOTIDE SEQUENCE</scope>
</reference>
<dbReference type="Proteomes" id="UP000649617">
    <property type="component" value="Unassembled WGS sequence"/>
</dbReference>
<keyword evidence="3" id="KW-1185">Reference proteome</keyword>
<keyword evidence="1" id="KW-0175">Coiled coil</keyword>
<name>A0A812YE52_SYMPI</name>
<proteinExistence type="predicted"/>
<dbReference type="EMBL" id="CAJNIZ010047807">
    <property type="protein sequence ID" value="CAE7776280.1"/>
    <property type="molecule type" value="Genomic_DNA"/>
</dbReference>
<gene>
    <name evidence="2" type="ORF">SPIL2461_LOCUS22987</name>
</gene>
<evidence type="ECO:0000313" key="2">
    <source>
        <dbReference type="EMBL" id="CAE7776280.1"/>
    </source>
</evidence>
<organism evidence="2 3">
    <name type="scientific">Symbiodinium pilosum</name>
    <name type="common">Dinoflagellate</name>
    <dbReference type="NCBI Taxonomy" id="2952"/>
    <lineage>
        <taxon>Eukaryota</taxon>
        <taxon>Sar</taxon>
        <taxon>Alveolata</taxon>
        <taxon>Dinophyceae</taxon>
        <taxon>Suessiales</taxon>
        <taxon>Symbiodiniaceae</taxon>
        <taxon>Symbiodinium</taxon>
    </lineage>
</organism>
<sequence length="118" mass="13182">MDHATQEDVNEESRKAKTGHTVVLQKLGEELEVAEDEIQRLRVVSAELSAEQRRELWPQALQQLCDKSGASKFKEKVRQLLKGPPPGNVRITVGPVIGKVTESSARILVEASHDVERF</sequence>
<accession>A0A812YE52</accession>
<feature type="coiled-coil region" evidence="1">
    <location>
        <begin position="24"/>
        <end position="51"/>
    </location>
</feature>
<protein>
    <submittedName>
        <fullName evidence="2">Uncharacterized protein</fullName>
    </submittedName>
</protein>
<evidence type="ECO:0000313" key="3">
    <source>
        <dbReference type="Proteomes" id="UP000649617"/>
    </source>
</evidence>
<feature type="non-terminal residue" evidence="2">
    <location>
        <position position="118"/>
    </location>
</feature>
<dbReference type="AlphaFoldDB" id="A0A812YE52"/>
<evidence type="ECO:0000256" key="1">
    <source>
        <dbReference type="SAM" id="Coils"/>
    </source>
</evidence>
<comment type="caution">
    <text evidence="2">The sequence shown here is derived from an EMBL/GenBank/DDBJ whole genome shotgun (WGS) entry which is preliminary data.</text>
</comment>
<dbReference type="OrthoDB" id="2419400at2759"/>